<evidence type="ECO:0000259" key="2">
    <source>
        <dbReference type="Pfam" id="PF09990"/>
    </source>
</evidence>
<accession>A0ABU5RG51</accession>
<feature type="transmembrane region" description="Helical" evidence="1">
    <location>
        <begin position="124"/>
        <end position="144"/>
    </location>
</feature>
<keyword evidence="1" id="KW-1133">Transmembrane helix</keyword>
<sequence length="195" mass="20045">MTDNENTRGTAERGRAAAPHRLLAAVERARVLDGPAESVAKPLRRLFGGPAGRKLRGRDVGHPLHPLAVTLPIGAWTCSSLLDLLPGSEPAARRLVAAGLLATPAAAVLGWADYSELDTRQRRVGVVHAAANALAAGVFVTSYSARTRGATAAGKLLNVVGLAVLGVGGALGGHLAYAQGAGVFRWQSAGEDVPR</sequence>
<dbReference type="EMBL" id="JAYFSI010000011">
    <property type="protein sequence ID" value="MEA5365251.1"/>
    <property type="molecule type" value="Genomic_DNA"/>
</dbReference>
<name>A0ABU5RG51_9PSEU</name>
<comment type="caution">
    <text evidence="3">The sequence shown here is derived from an EMBL/GenBank/DDBJ whole genome shotgun (WGS) entry which is preliminary data.</text>
</comment>
<keyword evidence="1" id="KW-0472">Membrane</keyword>
<evidence type="ECO:0000313" key="4">
    <source>
        <dbReference type="Proteomes" id="UP001304298"/>
    </source>
</evidence>
<feature type="domain" description="DUF2231" evidence="2">
    <location>
        <begin position="61"/>
        <end position="183"/>
    </location>
</feature>
<proteinExistence type="predicted"/>
<gene>
    <name evidence="3" type="ORF">VA596_37375</name>
</gene>
<reference evidence="3 4" key="1">
    <citation type="submission" date="2023-12" db="EMBL/GenBank/DDBJ databases">
        <title>Amycolatopsis sp. V23-08.</title>
        <authorList>
            <person name="Somphong A."/>
        </authorList>
    </citation>
    <scope>NUCLEOTIDE SEQUENCE [LARGE SCALE GENOMIC DNA]</scope>
    <source>
        <strain evidence="3 4">V23-08</strain>
    </source>
</reference>
<dbReference type="Proteomes" id="UP001304298">
    <property type="component" value="Unassembled WGS sequence"/>
</dbReference>
<feature type="transmembrane region" description="Helical" evidence="1">
    <location>
        <begin position="94"/>
        <end position="112"/>
    </location>
</feature>
<dbReference type="InterPro" id="IPR019251">
    <property type="entry name" value="DUF2231_TM"/>
</dbReference>
<organism evidence="3 4">
    <name type="scientific">Amycolatopsis heterodermiae</name>
    <dbReference type="NCBI Taxonomy" id="3110235"/>
    <lineage>
        <taxon>Bacteria</taxon>
        <taxon>Bacillati</taxon>
        <taxon>Actinomycetota</taxon>
        <taxon>Actinomycetes</taxon>
        <taxon>Pseudonocardiales</taxon>
        <taxon>Pseudonocardiaceae</taxon>
        <taxon>Amycolatopsis</taxon>
    </lineage>
</organism>
<dbReference type="Pfam" id="PF09990">
    <property type="entry name" value="DUF2231"/>
    <property type="match status" value="1"/>
</dbReference>
<feature type="transmembrane region" description="Helical" evidence="1">
    <location>
        <begin position="156"/>
        <end position="177"/>
    </location>
</feature>
<evidence type="ECO:0000313" key="3">
    <source>
        <dbReference type="EMBL" id="MEA5365251.1"/>
    </source>
</evidence>
<dbReference type="RefSeq" id="WP_323333621.1">
    <property type="nucleotide sequence ID" value="NZ_JAYFSI010000011.1"/>
</dbReference>
<protein>
    <submittedName>
        <fullName evidence="3">DUF2231 domain-containing protein</fullName>
    </submittedName>
</protein>
<evidence type="ECO:0000256" key="1">
    <source>
        <dbReference type="SAM" id="Phobius"/>
    </source>
</evidence>
<keyword evidence="1" id="KW-0812">Transmembrane</keyword>
<keyword evidence="4" id="KW-1185">Reference proteome</keyword>